<proteinExistence type="predicted"/>
<dbReference type="NCBIfam" id="TIGR03544">
    <property type="entry name" value="DivI1A_domain"/>
    <property type="match status" value="2"/>
</dbReference>
<protein>
    <recommendedName>
        <fullName evidence="4">DivIVA domain-containing protein</fullName>
    </recommendedName>
</protein>
<evidence type="ECO:0000256" key="1">
    <source>
        <dbReference type="SAM" id="MobiDB-lite"/>
    </source>
</evidence>
<dbReference type="Gene3D" id="6.10.250.660">
    <property type="match status" value="1"/>
</dbReference>
<accession>A0ABN2HQC7</accession>
<dbReference type="NCBIfam" id="TIGR03543">
    <property type="entry name" value="divI1A_rptt_fam"/>
    <property type="match status" value="1"/>
</dbReference>
<evidence type="ECO:0008006" key="4">
    <source>
        <dbReference type="Google" id="ProtNLM"/>
    </source>
</evidence>
<dbReference type="Proteomes" id="UP001501690">
    <property type="component" value="Unassembled WGS sequence"/>
</dbReference>
<gene>
    <name evidence="2" type="ORF">GCM10009808_05910</name>
</gene>
<organism evidence="2 3">
    <name type="scientific">Microbacterium sediminicola</name>
    <dbReference type="NCBI Taxonomy" id="415210"/>
    <lineage>
        <taxon>Bacteria</taxon>
        <taxon>Bacillati</taxon>
        <taxon>Actinomycetota</taxon>
        <taxon>Actinomycetes</taxon>
        <taxon>Micrococcales</taxon>
        <taxon>Microbacteriaceae</taxon>
        <taxon>Microbacterium</taxon>
    </lineage>
</organism>
<keyword evidence="3" id="KW-1185">Reference proteome</keyword>
<dbReference type="InterPro" id="IPR019933">
    <property type="entry name" value="DivIVA_domain"/>
</dbReference>
<sequence>MTDTSDSPITEPGAADETSSLAVRVDDAASTGVEEAAADEAAPAPLFPLAGRGRKGYERAAVEAFLGNAREAFERPDEVALGSGDVRAAGFPVVRRGYDIAAVDAALTRLEDAFAAREREQAIARSGPDDWVTRAREEAQTILNRIGRPRKRRFDRVGALRYGYRVDEVDFVMDKISGYLQAGSGANVAQVRSVAFQMQRGGYREAQVDALLDSVVEVMLAVE</sequence>
<dbReference type="RefSeq" id="WP_344069049.1">
    <property type="nucleotide sequence ID" value="NZ_BAAAPL010000001.1"/>
</dbReference>
<comment type="caution">
    <text evidence="2">The sequence shown here is derived from an EMBL/GenBank/DDBJ whole genome shotgun (WGS) entry which is preliminary data.</text>
</comment>
<dbReference type="InterPro" id="IPR019932">
    <property type="entry name" value="CHP03543"/>
</dbReference>
<dbReference type="EMBL" id="BAAAPL010000001">
    <property type="protein sequence ID" value="GAA1691747.1"/>
    <property type="molecule type" value="Genomic_DNA"/>
</dbReference>
<evidence type="ECO:0000313" key="2">
    <source>
        <dbReference type="EMBL" id="GAA1691747.1"/>
    </source>
</evidence>
<name>A0ABN2HQC7_9MICO</name>
<evidence type="ECO:0000313" key="3">
    <source>
        <dbReference type="Proteomes" id="UP001501690"/>
    </source>
</evidence>
<reference evidence="2 3" key="1">
    <citation type="journal article" date="2019" name="Int. J. Syst. Evol. Microbiol.">
        <title>The Global Catalogue of Microorganisms (GCM) 10K type strain sequencing project: providing services to taxonomists for standard genome sequencing and annotation.</title>
        <authorList>
            <consortium name="The Broad Institute Genomics Platform"/>
            <consortium name="The Broad Institute Genome Sequencing Center for Infectious Disease"/>
            <person name="Wu L."/>
            <person name="Ma J."/>
        </authorList>
    </citation>
    <scope>NUCLEOTIDE SEQUENCE [LARGE SCALE GENOMIC DNA]</scope>
    <source>
        <strain evidence="2 3">JCM 15577</strain>
    </source>
</reference>
<feature type="region of interest" description="Disordered" evidence="1">
    <location>
        <begin position="1"/>
        <end position="39"/>
    </location>
</feature>